<dbReference type="InterPro" id="IPR004017">
    <property type="entry name" value="Cys_rich_dom"/>
</dbReference>
<dbReference type="PANTHER" id="PTHR43255">
    <property type="entry name" value="IRON-SULFUR-BINDING OXIDOREDUCTASE FADF-RELATED-RELATED"/>
    <property type="match status" value="1"/>
</dbReference>
<keyword evidence="10 11" id="KW-0472">Membrane</keyword>
<evidence type="ECO:0000256" key="2">
    <source>
        <dbReference type="ARBA" id="ARBA00022475"/>
    </source>
</evidence>
<evidence type="ECO:0000313" key="13">
    <source>
        <dbReference type="EMBL" id="CDX02580.1"/>
    </source>
</evidence>
<accession>A0A098B2J2</accession>
<dbReference type="SUPFAM" id="SSF46548">
    <property type="entry name" value="alpha-helical ferredoxin"/>
    <property type="match status" value="1"/>
</dbReference>
<keyword evidence="6 11" id="KW-1133">Transmembrane helix</keyword>
<dbReference type="InterPro" id="IPR036197">
    <property type="entry name" value="NarG-like_sf"/>
</dbReference>
<dbReference type="Gene3D" id="1.10.1060.10">
    <property type="entry name" value="Alpha-helical ferredoxin"/>
    <property type="match status" value="1"/>
</dbReference>
<dbReference type="GO" id="GO:0051539">
    <property type="term" value="F:4 iron, 4 sulfur cluster binding"/>
    <property type="evidence" value="ECO:0007669"/>
    <property type="project" value="UniProtKB-KW"/>
</dbReference>
<dbReference type="PATRIC" id="fig|49338.4.peg.2891"/>
<keyword evidence="7" id="KW-0560">Oxidoreductase</keyword>
<feature type="transmembrane region" description="Helical" evidence="11">
    <location>
        <begin position="75"/>
        <end position="97"/>
    </location>
</feature>
<dbReference type="PROSITE" id="PS00198">
    <property type="entry name" value="4FE4S_FER_1"/>
    <property type="match status" value="2"/>
</dbReference>
<dbReference type="PANTHER" id="PTHR43255:SF1">
    <property type="entry name" value="IRON-SULFUR-BINDING OXIDOREDUCTASE FADF-RELATED"/>
    <property type="match status" value="1"/>
</dbReference>
<keyword evidence="5" id="KW-0479">Metal-binding</keyword>
<evidence type="ECO:0000256" key="6">
    <source>
        <dbReference type="ARBA" id="ARBA00022989"/>
    </source>
</evidence>
<protein>
    <submittedName>
        <fullName evidence="13">CoB--CoM heterodisulfide reductase iron-sulfur subunit D</fullName>
    </submittedName>
</protein>
<evidence type="ECO:0000256" key="11">
    <source>
        <dbReference type="SAM" id="Phobius"/>
    </source>
</evidence>
<evidence type="ECO:0000256" key="4">
    <source>
        <dbReference type="ARBA" id="ARBA00022692"/>
    </source>
</evidence>
<dbReference type="EMBL" id="LK996017">
    <property type="protein sequence ID" value="CDX02580.1"/>
    <property type="molecule type" value="Genomic_DNA"/>
</dbReference>
<evidence type="ECO:0000256" key="3">
    <source>
        <dbReference type="ARBA" id="ARBA00022485"/>
    </source>
</evidence>
<evidence type="ECO:0000259" key="12">
    <source>
        <dbReference type="PROSITE" id="PS51379"/>
    </source>
</evidence>
<dbReference type="InterPro" id="IPR023234">
    <property type="entry name" value="NarG-like_domain"/>
</dbReference>
<evidence type="ECO:0000256" key="10">
    <source>
        <dbReference type="ARBA" id="ARBA00023136"/>
    </source>
</evidence>
<name>A0A098B2J2_DESHA</name>
<dbReference type="Pfam" id="PF02754">
    <property type="entry name" value="CCG"/>
    <property type="match status" value="2"/>
</dbReference>
<dbReference type="Gene3D" id="1.20.950.20">
    <property type="entry name" value="Transmembrane di-heme cytochromes, Chain C"/>
    <property type="match status" value="1"/>
</dbReference>
<dbReference type="Pfam" id="PF13183">
    <property type="entry name" value="Fer4_8"/>
    <property type="match status" value="1"/>
</dbReference>
<keyword evidence="2" id="KW-1003">Cell membrane</keyword>
<dbReference type="GO" id="GO:0046872">
    <property type="term" value="F:metal ion binding"/>
    <property type="evidence" value="ECO:0007669"/>
    <property type="project" value="UniProtKB-KW"/>
</dbReference>
<feature type="transmembrane region" description="Helical" evidence="11">
    <location>
        <begin position="132"/>
        <end position="150"/>
    </location>
</feature>
<organism evidence="13">
    <name type="scientific">Desulfitobacterium hafniense</name>
    <name type="common">Desulfitobacterium frappieri</name>
    <dbReference type="NCBI Taxonomy" id="49338"/>
    <lineage>
        <taxon>Bacteria</taxon>
        <taxon>Bacillati</taxon>
        <taxon>Bacillota</taxon>
        <taxon>Clostridia</taxon>
        <taxon>Eubacteriales</taxon>
        <taxon>Desulfitobacteriaceae</taxon>
        <taxon>Desulfitobacterium</taxon>
    </lineage>
</organism>
<evidence type="ECO:0000256" key="7">
    <source>
        <dbReference type="ARBA" id="ARBA00023002"/>
    </source>
</evidence>
<keyword evidence="4 11" id="KW-0812">Transmembrane</keyword>
<dbReference type="Pfam" id="PF02665">
    <property type="entry name" value="Nitrate_red_gam"/>
    <property type="match status" value="1"/>
</dbReference>
<dbReference type="AlphaFoldDB" id="A0A098B2J2"/>
<dbReference type="InterPro" id="IPR009051">
    <property type="entry name" value="Helical_ferredxn"/>
</dbReference>
<evidence type="ECO:0000256" key="5">
    <source>
        <dbReference type="ARBA" id="ARBA00022723"/>
    </source>
</evidence>
<feature type="transmembrane region" description="Helical" evidence="11">
    <location>
        <begin position="103"/>
        <end position="120"/>
    </location>
</feature>
<feature type="domain" description="4Fe-4S ferredoxin-type" evidence="12">
    <location>
        <begin position="197"/>
        <end position="228"/>
    </location>
</feature>
<comment type="subcellular location">
    <subcellularLocation>
        <location evidence="1">Cell membrane</location>
        <topology evidence="1">Multi-pass membrane protein</topology>
    </subcellularLocation>
</comment>
<dbReference type="InterPro" id="IPR017900">
    <property type="entry name" value="4Fe4S_Fe_S_CS"/>
</dbReference>
<dbReference type="SUPFAM" id="SSF103501">
    <property type="entry name" value="Respiratory nitrate reductase 1 gamma chain"/>
    <property type="match status" value="1"/>
</dbReference>
<dbReference type="PROSITE" id="PS51379">
    <property type="entry name" value="4FE4S_FER_2"/>
    <property type="match status" value="1"/>
</dbReference>
<dbReference type="GO" id="GO:0016491">
    <property type="term" value="F:oxidoreductase activity"/>
    <property type="evidence" value="ECO:0007669"/>
    <property type="project" value="UniProtKB-KW"/>
</dbReference>
<proteinExistence type="predicted"/>
<keyword evidence="3" id="KW-0004">4Fe-4S</keyword>
<dbReference type="GO" id="GO:0005886">
    <property type="term" value="C:plasma membrane"/>
    <property type="evidence" value="ECO:0007669"/>
    <property type="project" value="UniProtKB-SubCell"/>
</dbReference>
<dbReference type="InterPro" id="IPR051460">
    <property type="entry name" value="HdrC_iron-sulfur_subunit"/>
</dbReference>
<evidence type="ECO:0000256" key="8">
    <source>
        <dbReference type="ARBA" id="ARBA00023004"/>
    </source>
</evidence>
<gene>
    <name evidence="13" type="ORF">DPCES_2693</name>
</gene>
<reference evidence="13" key="1">
    <citation type="submission" date="2014-07" db="EMBL/GenBank/DDBJ databases">
        <authorList>
            <person name="Hornung V.Bastian."/>
        </authorList>
    </citation>
    <scope>NUCLEOTIDE SEQUENCE</scope>
    <source>
        <strain evidence="13">PCE-S</strain>
    </source>
</reference>
<sequence>MHAMIFWGFALLFFATLIVAIQADFGLQIFRGPLYLFIKVTANLFGLLALLGILMALWRRYVIRPRRLDNTKDDVIILALILVILVTGFIVQGLRMAIEPDPWATYAFMGYVMAPWLASLFSEATLLSLHKIIWWIHPILAFTLIAYFPYSKLSHILLAPANQALRHHGPPGVPEPIDFEDESIETYGKSKLREFSWKTLFNTDACVKCGRCQDHCPAYLSGKHLNPKQVIQDLRVHMEEVGKAYENYRKEHPARAVEEGAGLQEAAAAAQGSAGEESLPSEEELGLPELIGQVISENDIWDCTTCRSCEEQCPIFVEHVDKTVEMRRNLVLMESCFPPEAQLAFRNMENNGNPWGIGWSSRTDYLQGLGVPTLAENPEAEILYYPGCSGAFDGRNQKVSAAIVKLLRQAQVNFAILGNEEKCCGDSARRLGNEYLFHSLATENIKVLNGYGVKKILTQCPHCFNCLKHEYPQFGGDFEVLHHTEYLNDLLSSGRLQLNHGIGGADGRRITYHDSCYLGRYNTIYQAPRQLLQGVGLNHLEMAHTKEKSFCCGAGGGRMWLEEHQGERINVMRADEAIALGVDRVGTACPFCLTMISDGGAAREAGEQVKVLDIAEILAEKIS</sequence>
<evidence type="ECO:0000256" key="9">
    <source>
        <dbReference type="ARBA" id="ARBA00023014"/>
    </source>
</evidence>
<keyword evidence="8" id="KW-0408">Iron</keyword>
<dbReference type="InterPro" id="IPR017896">
    <property type="entry name" value="4Fe4S_Fe-S-bd"/>
</dbReference>
<evidence type="ECO:0000256" key="1">
    <source>
        <dbReference type="ARBA" id="ARBA00004651"/>
    </source>
</evidence>
<keyword evidence="9" id="KW-0411">Iron-sulfur</keyword>